<gene>
    <name evidence="4" type="ORF">SAMN02745166_01596</name>
</gene>
<dbReference type="EMBL" id="FUYE01000004">
    <property type="protein sequence ID" value="SKA89621.1"/>
    <property type="molecule type" value="Genomic_DNA"/>
</dbReference>
<dbReference type="AlphaFoldDB" id="A0A1T4XKK5"/>
<evidence type="ECO:0000256" key="2">
    <source>
        <dbReference type="ARBA" id="ARBA00010742"/>
    </source>
</evidence>
<protein>
    <submittedName>
        <fullName evidence="4">NitT/TauT family transport system substrate-binding protein</fullName>
    </submittedName>
</protein>
<dbReference type="Pfam" id="PF13379">
    <property type="entry name" value="NMT1_2"/>
    <property type="match status" value="1"/>
</dbReference>
<name>A0A1T4XKK5_9BACT</name>
<dbReference type="OrthoDB" id="9802556at2"/>
<evidence type="ECO:0000256" key="1">
    <source>
        <dbReference type="ARBA" id="ARBA00004418"/>
    </source>
</evidence>
<dbReference type="PANTHER" id="PTHR30024">
    <property type="entry name" value="ALIPHATIC SULFONATES-BINDING PROTEIN-RELATED"/>
    <property type="match status" value="1"/>
</dbReference>
<evidence type="ECO:0000256" key="3">
    <source>
        <dbReference type="ARBA" id="ARBA00022729"/>
    </source>
</evidence>
<comment type="similarity">
    <text evidence="2">Belongs to the bacterial solute-binding protein SsuA/TauA family.</text>
</comment>
<comment type="subcellular location">
    <subcellularLocation>
        <location evidence="1">Periplasm</location>
    </subcellularLocation>
</comment>
<dbReference type="SUPFAM" id="SSF53850">
    <property type="entry name" value="Periplasmic binding protein-like II"/>
    <property type="match status" value="1"/>
</dbReference>
<accession>A0A1T4XKK5</accession>
<dbReference type="RefSeq" id="WP_078812786.1">
    <property type="nucleotide sequence ID" value="NZ_FUYE01000004.1"/>
</dbReference>
<dbReference type="GO" id="GO:0042597">
    <property type="term" value="C:periplasmic space"/>
    <property type="evidence" value="ECO:0007669"/>
    <property type="project" value="UniProtKB-SubCell"/>
</dbReference>
<evidence type="ECO:0000313" key="4">
    <source>
        <dbReference type="EMBL" id="SKA89621.1"/>
    </source>
</evidence>
<proteinExistence type="inferred from homology"/>
<keyword evidence="3" id="KW-0732">Signal</keyword>
<dbReference type="Gene3D" id="3.40.190.10">
    <property type="entry name" value="Periplasmic binding protein-like II"/>
    <property type="match status" value="2"/>
</dbReference>
<sequence>MIKLGPRATALSVAGMGLLLCMLALLWPEPKENRPFTLAVGVWPGMETLTLAREQGGFLDSRFNFVELSWTSATMMAFENRVVDGAVMTLDEMLRLRSGGHAIKAILVLGLPQGGDAIVSLPDLTKLTDIRGKRVGVELRASGEYFLAKALHSVGLTTSDVTLVPLNLAEAENAFEQKELDALVTNDPIRERLLKKGAHVLTDSEQIPADLYRVLVVRQDLTTDRQAELRSLIKIHFATLPVLRSGKPETAMAAVLRRERLNRIEFQRVVNRIVDISREANIRLLTPGSESLESALSKTATFMKAQGLLDEDVPLQGLLDANFVKGGSEP</sequence>
<dbReference type="STRING" id="48467.SAMN02745166_01596"/>
<organism evidence="4 5">
    <name type="scientific">Prosthecobacter debontii</name>
    <dbReference type="NCBI Taxonomy" id="48467"/>
    <lineage>
        <taxon>Bacteria</taxon>
        <taxon>Pseudomonadati</taxon>
        <taxon>Verrucomicrobiota</taxon>
        <taxon>Verrucomicrobiia</taxon>
        <taxon>Verrucomicrobiales</taxon>
        <taxon>Verrucomicrobiaceae</taxon>
        <taxon>Prosthecobacter</taxon>
    </lineage>
</organism>
<dbReference type="Proteomes" id="UP000190774">
    <property type="component" value="Unassembled WGS sequence"/>
</dbReference>
<dbReference type="PANTHER" id="PTHR30024:SF47">
    <property type="entry name" value="TAURINE-BINDING PERIPLASMIC PROTEIN"/>
    <property type="match status" value="1"/>
</dbReference>
<reference evidence="5" key="1">
    <citation type="submission" date="2017-02" db="EMBL/GenBank/DDBJ databases">
        <authorList>
            <person name="Varghese N."/>
            <person name="Submissions S."/>
        </authorList>
    </citation>
    <scope>NUCLEOTIDE SEQUENCE [LARGE SCALE GENOMIC DNA]</scope>
    <source>
        <strain evidence="5">ATCC 700200</strain>
    </source>
</reference>
<keyword evidence="5" id="KW-1185">Reference proteome</keyword>
<evidence type="ECO:0000313" key="5">
    <source>
        <dbReference type="Proteomes" id="UP000190774"/>
    </source>
</evidence>